<dbReference type="InterPro" id="IPR008147">
    <property type="entry name" value="Gln_synt_N"/>
</dbReference>
<dbReference type="NCBIfam" id="TIGR00653">
    <property type="entry name" value="GlnA"/>
    <property type="match status" value="1"/>
</dbReference>
<comment type="subunit">
    <text evidence="11">Oligomer of 12 subunits arranged in the form of two hexagons.</text>
</comment>
<keyword evidence="11" id="KW-0963">Cytoplasm</keyword>
<dbReference type="FunFam" id="3.30.590.10:FF:000001">
    <property type="entry name" value="Glutamine synthetase"/>
    <property type="match status" value="1"/>
</dbReference>
<evidence type="ECO:0000256" key="1">
    <source>
        <dbReference type="ARBA" id="ARBA00009897"/>
    </source>
</evidence>
<evidence type="ECO:0000256" key="6">
    <source>
        <dbReference type="PIRSR" id="PIRSR604809-2"/>
    </source>
</evidence>
<dbReference type="SUPFAM" id="SSF54368">
    <property type="entry name" value="Glutamine synthetase, N-terminal domain"/>
    <property type="match status" value="1"/>
</dbReference>
<evidence type="ECO:0000259" key="14">
    <source>
        <dbReference type="PROSITE" id="PS51987"/>
    </source>
</evidence>
<dbReference type="GO" id="GO:0005737">
    <property type="term" value="C:cytoplasm"/>
    <property type="evidence" value="ECO:0007669"/>
    <property type="project" value="UniProtKB-SubCell"/>
</dbReference>
<feature type="domain" description="GS beta-grasp" evidence="13">
    <location>
        <begin position="12"/>
        <end position="96"/>
    </location>
</feature>
<feature type="binding site" evidence="5">
    <location>
        <position position="339"/>
    </location>
    <ligand>
        <name>L-glutamate</name>
        <dbReference type="ChEBI" id="CHEBI:29985"/>
    </ligand>
</feature>
<evidence type="ECO:0000256" key="3">
    <source>
        <dbReference type="ARBA" id="ARBA00021364"/>
    </source>
</evidence>
<feature type="binding site" evidence="7">
    <location>
        <position position="129"/>
    </location>
    <ligand>
        <name>Mg(2+)</name>
        <dbReference type="ChEBI" id="CHEBI:18420"/>
        <label>1</label>
    </ligand>
</feature>
<gene>
    <name evidence="15" type="primary">glnA</name>
    <name evidence="15" type="ORF">DIZ78_18160</name>
</gene>
<evidence type="ECO:0000256" key="9">
    <source>
        <dbReference type="PROSITE-ProRule" id="PRU01330"/>
    </source>
</evidence>
<dbReference type="NCBIfam" id="NF007006">
    <property type="entry name" value="PRK09469.1"/>
    <property type="match status" value="1"/>
</dbReference>
<name>A0A370D8R5_9GAMM</name>
<dbReference type="InterPro" id="IPR001637">
    <property type="entry name" value="Gln_synth_I_adenylation_site"/>
</dbReference>
<evidence type="ECO:0000313" key="16">
    <source>
        <dbReference type="Proteomes" id="UP000254771"/>
    </source>
</evidence>
<keyword evidence="6 12" id="KW-0547">Nucleotide-binding</keyword>
<dbReference type="EMBL" id="QFXE01000023">
    <property type="protein sequence ID" value="RDH80980.1"/>
    <property type="molecule type" value="Genomic_DNA"/>
</dbReference>
<dbReference type="FunFam" id="3.10.20.70:FF:000001">
    <property type="entry name" value="Glutamine synthetase"/>
    <property type="match status" value="1"/>
</dbReference>
<keyword evidence="7" id="KW-0460">Magnesium</keyword>
<dbReference type="GO" id="GO:0006542">
    <property type="term" value="P:glutamine biosynthetic process"/>
    <property type="evidence" value="ECO:0007669"/>
    <property type="project" value="InterPro"/>
</dbReference>
<feature type="binding site" evidence="5">
    <location>
        <position position="321"/>
    </location>
    <ligand>
        <name>L-glutamate</name>
        <dbReference type="ChEBI" id="CHEBI:29985"/>
    </ligand>
</feature>
<dbReference type="PROSITE" id="PS00181">
    <property type="entry name" value="GLNA_ATP"/>
    <property type="match status" value="1"/>
</dbReference>
<evidence type="ECO:0000256" key="5">
    <source>
        <dbReference type="PIRSR" id="PIRSR604809-1"/>
    </source>
</evidence>
<keyword evidence="7" id="KW-0479">Metal-binding</keyword>
<dbReference type="InterPro" id="IPR036651">
    <property type="entry name" value="Gln_synt_N_sf"/>
</dbReference>
<dbReference type="PANTHER" id="PTHR43407:SF2">
    <property type="entry name" value="GLUTAMINE SYNTHETASE"/>
    <property type="match status" value="1"/>
</dbReference>
<evidence type="ECO:0000256" key="12">
    <source>
        <dbReference type="RuleBase" id="RU004356"/>
    </source>
</evidence>
<dbReference type="GO" id="GO:0016020">
    <property type="term" value="C:membrane"/>
    <property type="evidence" value="ECO:0007669"/>
    <property type="project" value="TreeGrafter"/>
</dbReference>
<dbReference type="GO" id="GO:0046872">
    <property type="term" value="F:metal ion binding"/>
    <property type="evidence" value="ECO:0007669"/>
    <property type="project" value="UniProtKB-KW"/>
</dbReference>
<keyword evidence="12 15" id="KW-0436">Ligase</keyword>
<feature type="binding site" evidence="5">
    <location>
        <position position="359"/>
    </location>
    <ligand>
        <name>L-glutamate</name>
        <dbReference type="ChEBI" id="CHEBI:29985"/>
    </ligand>
</feature>
<feature type="binding site" evidence="5">
    <location>
        <begin position="264"/>
        <end position="265"/>
    </location>
    <ligand>
        <name>L-glutamate</name>
        <dbReference type="ChEBI" id="CHEBI:29985"/>
    </ligand>
</feature>
<dbReference type="PANTHER" id="PTHR43407">
    <property type="entry name" value="GLUTAMINE SYNTHETASE"/>
    <property type="match status" value="1"/>
</dbReference>
<dbReference type="GO" id="GO:0019740">
    <property type="term" value="P:nitrogen utilization"/>
    <property type="evidence" value="ECO:0007669"/>
    <property type="project" value="TreeGrafter"/>
</dbReference>
<feature type="binding site" evidence="6">
    <location>
        <position position="207"/>
    </location>
    <ligand>
        <name>ATP</name>
        <dbReference type="ChEBI" id="CHEBI:30616"/>
    </ligand>
</feature>
<feature type="binding site" evidence="6">
    <location>
        <position position="352"/>
    </location>
    <ligand>
        <name>ATP</name>
        <dbReference type="ChEBI" id="CHEBI:30616"/>
    </ligand>
</feature>
<feature type="binding site" evidence="5">
    <location>
        <position position="327"/>
    </location>
    <ligand>
        <name>L-glutamate</name>
        <dbReference type="ChEBI" id="CHEBI:29985"/>
    </ligand>
</feature>
<dbReference type="Pfam" id="PF03951">
    <property type="entry name" value="Gln-synt_N"/>
    <property type="match status" value="1"/>
</dbReference>
<evidence type="ECO:0000256" key="4">
    <source>
        <dbReference type="ARBA" id="ARBA00049436"/>
    </source>
</evidence>
<feature type="domain" description="GS catalytic" evidence="14">
    <location>
        <begin position="104"/>
        <end position="468"/>
    </location>
</feature>
<accession>A0A370D8R5</accession>
<dbReference type="Gene3D" id="3.10.20.70">
    <property type="entry name" value="Glutamine synthetase, N-terminal domain"/>
    <property type="match status" value="1"/>
</dbReference>
<organism evidence="15 16">
    <name type="scientific">endosymbiont of Escarpia spicata</name>
    <dbReference type="NCBI Taxonomy" id="2200908"/>
    <lineage>
        <taxon>Bacteria</taxon>
        <taxon>Pseudomonadati</taxon>
        <taxon>Pseudomonadota</taxon>
        <taxon>Gammaproteobacteria</taxon>
        <taxon>sulfur-oxidizing symbionts</taxon>
    </lineage>
</organism>
<dbReference type="Gene3D" id="3.30.590.10">
    <property type="entry name" value="Glutamine synthetase/guanido kinase, catalytic domain"/>
    <property type="match status" value="1"/>
</dbReference>
<proteinExistence type="inferred from homology"/>
<dbReference type="GO" id="GO:0004356">
    <property type="term" value="F:glutamine synthetase activity"/>
    <property type="evidence" value="ECO:0007669"/>
    <property type="project" value="UniProtKB-EC"/>
</dbReference>
<dbReference type="EC" id="6.3.1.2" evidence="2 12"/>
<comment type="similarity">
    <text evidence="1 9 10">Belongs to the glutamine synthetase family.</text>
</comment>
<keyword evidence="6 12" id="KW-0067">ATP-binding</keyword>
<dbReference type="InterPro" id="IPR027302">
    <property type="entry name" value="Gln_synth_N_conserv_site"/>
</dbReference>
<comment type="subcellular location">
    <subcellularLocation>
        <location evidence="11">Cytoplasm</location>
    </subcellularLocation>
</comment>
<feature type="modified residue" description="O-AMP-tyrosine" evidence="8">
    <location>
        <position position="397"/>
    </location>
</feature>
<evidence type="ECO:0000256" key="2">
    <source>
        <dbReference type="ARBA" id="ARBA00012937"/>
    </source>
</evidence>
<keyword evidence="16" id="KW-1185">Reference proteome</keyword>
<dbReference type="InterPro" id="IPR014746">
    <property type="entry name" value="Gln_synth/guanido_kin_cat_dom"/>
</dbReference>
<protein>
    <recommendedName>
        <fullName evidence="3 12">Glutamine synthetase</fullName>
        <ecNumber evidence="2 12">6.3.1.2</ecNumber>
    </recommendedName>
</protein>
<comment type="caution">
    <text evidence="15">The sequence shown here is derived from an EMBL/GenBank/DDBJ whole genome shotgun (WGS) entry which is preliminary data.</text>
</comment>
<comment type="cofactor">
    <cofactor evidence="7">
        <name>Mg(2+)</name>
        <dbReference type="ChEBI" id="CHEBI:18420"/>
    </cofactor>
    <text evidence="7">Binds 2 Mg(2+) ions per subunit.</text>
</comment>
<evidence type="ECO:0000259" key="13">
    <source>
        <dbReference type="PROSITE" id="PS51986"/>
    </source>
</evidence>
<dbReference type="GO" id="GO:0005524">
    <property type="term" value="F:ATP binding"/>
    <property type="evidence" value="ECO:0007669"/>
    <property type="project" value="UniProtKB-KW"/>
</dbReference>
<dbReference type="PROSITE" id="PS51986">
    <property type="entry name" value="GS_BETA_GRASP"/>
    <property type="match status" value="1"/>
</dbReference>
<dbReference type="InterPro" id="IPR008146">
    <property type="entry name" value="Gln_synth_cat_dom"/>
</dbReference>
<dbReference type="InterPro" id="IPR004809">
    <property type="entry name" value="Gln_synth_I"/>
</dbReference>
<comment type="catalytic activity">
    <reaction evidence="4 12">
        <text>L-glutamate + NH4(+) + ATP = L-glutamine + ADP + phosphate + H(+)</text>
        <dbReference type="Rhea" id="RHEA:16169"/>
        <dbReference type="ChEBI" id="CHEBI:15378"/>
        <dbReference type="ChEBI" id="CHEBI:28938"/>
        <dbReference type="ChEBI" id="CHEBI:29985"/>
        <dbReference type="ChEBI" id="CHEBI:30616"/>
        <dbReference type="ChEBI" id="CHEBI:43474"/>
        <dbReference type="ChEBI" id="CHEBI:58359"/>
        <dbReference type="ChEBI" id="CHEBI:456216"/>
        <dbReference type="EC" id="6.3.1.2"/>
    </reaction>
</comment>
<feature type="binding site" evidence="7">
    <location>
        <position position="269"/>
    </location>
    <ligand>
        <name>Mg(2+)</name>
        <dbReference type="ChEBI" id="CHEBI:18420"/>
        <label>1</label>
    </ligand>
</feature>
<sequence>MASKALKMMKDNDVKFVDLRFTDTRGKEQHVTLPTHEVGESMFTDGKMFDGSSIAGWKGINESDMILMPEDATAVMDPFSDENTLIIRCDILEPATMQGYERDPRSVAKRAEAYLQSTGIADTAYFGPEPEFFVLDDVRWRVDMSGSMVKIDSDEAEWNSERVYEDGNIGHRPSVKGGYFPVPPVDSLHDLRGAMCLAMEEMGVPVEVHHHEVATAGQCEIGTRYSTLVERADWVQIQKYATWNVAHAYGKTATFMPKPIVGDNGSGMHVHQSLGKDGENIFAGNQYGGLSETALYYIGGIIKHARALNAFTNSSTNSYKRLVPGFEAPVMLAYSARNRSASIRIPWDSNPKGRRVEVRFPDPTANPYLAFAAMMMAGLDGVQNKIHPGDAMDKDLYDLPAEEAMAIPTVCHSLDQALEALDADREFLTAGGVFTDDLIDGFIELKMEEVTRLRMTTHPVEFDLYYSL</sequence>
<dbReference type="AlphaFoldDB" id="A0A370D8R5"/>
<dbReference type="InterPro" id="IPR027303">
    <property type="entry name" value="Gln_synth_gly_rich_site"/>
</dbReference>
<feature type="binding site" evidence="7">
    <location>
        <position position="220"/>
    </location>
    <ligand>
        <name>Mg(2+)</name>
        <dbReference type="ChEBI" id="CHEBI:18420"/>
        <label>1</label>
    </ligand>
</feature>
<dbReference type="Proteomes" id="UP000254771">
    <property type="component" value="Unassembled WGS sequence"/>
</dbReference>
<evidence type="ECO:0000313" key="15">
    <source>
        <dbReference type="EMBL" id="RDH80980.1"/>
    </source>
</evidence>
<feature type="binding site" evidence="6">
    <location>
        <begin position="271"/>
        <end position="273"/>
    </location>
    <ligand>
        <name>ATP</name>
        <dbReference type="ChEBI" id="CHEBI:30616"/>
    </ligand>
</feature>
<dbReference type="PROSITE" id="PS51987">
    <property type="entry name" value="GS_CATALYTIC"/>
    <property type="match status" value="1"/>
</dbReference>
<feature type="binding site" evidence="7">
    <location>
        <position position="212"/>
    </location>
    <ligand>
        <name>Mg(2+)</name>
        <dbReference type="ChEBI" id="CHEBI:18420"/>
        <label>1</label>
    </ligand>
</feature>
<keyword evidence="8" id="KW-0597">Phosphoprotein</keyword>
<dbReference type="Pfam" id="PF00120">
    <property type="entry name" value="Gln-synt_C"/>
    <property type="match status" value="1"/>
</dbReference>
<reference evidence="15 16" key="1">
    <citation type="journal article" date="2018" name="ISME J.">
        <title>Endosymbiont genomes yield clues of tubeworm success.</title>
        <authorList>
            <person name="Li Y."/>
            <person name="Liles M.R."/>
            <person name="Halanych K.M."/>
        </authorList>
    </citation>
    <scope>NUCLEOTIDE SEQUENCE [LARGE SCALE GENOMIC DNA]</scope>
    <source>
        <strain evidence="15">A1462</strain>
    </source>
</reference>
<dbReference type="SMART" id="SM01230">
    <property type="entry name" value="Gln-synt_C"/>
    <property type="match status" value="1"/>
</dbReference>
<feature type="binding site" evidence="6">
    <location>
        <position position="339"/>
    </location>
    <ligand>
        <name>ATP</name>
        <dbReference type="ChEBI" id="CHEBI:30616"/>
    </ligand>
</feature>
<feature type="binding site" evidence="7">
    <location>
        <position position="131"/>
    </location>
    <ligand>
        <name>Mg(2+)</name>
        <dbReference type="ChEBI" id="CHEBI:18420"/>
        <label>1</label>
    </ligand>
</feature>
<dbReference type="PROSITE" id="PS00180">
    <property type="entry name" value="GLNA_1"/>
    <property type="match status" value="1"/>
</dbReference>
<feature type="binding site" evidence="7">
    <location>
        <position position="357"/>
    </location>
    <ligand>
        <name>Mg(2+)</name>
        <dbReference type="ChEBI" id="CHEBI:18420"/>
        <label>1</label>
    </ligand>
</feature>
<dbReference type="SUPFAM" id="SSF55931">
    <property type="entry name" value="Glutamine synthetase/guanido kinase"/>
    <property type="match status" value="1"/>
</dbReference>
<evidence type="ECO:0000256" key="11">
    <source>
        <dbReference type="RuleBase" id="RU000387"/>
    </source>
</evidence>
<evidence type="ECO:0000256" key="8">
    <source>
        <dbReference type="PIRSR" id="PIRSR604809-50"/>
    </source>
</evidence>
<dbReference type="PROSITE" id="PS00182">
    <property type="entry name" value="GLNA_ADENYLATION"/>
    <property type="match status" value="1"/>
</dbReference>
<evidence type="ECO:0000256" key="10">
    <source>
        <dbReference type="RuleBase" id="RU000384"/>
    </source>
</evidence>
<evidence type="ECO:0000256" key="7">
    <source>
        <dbReference type="PIRSR" id="PIRSR604809-3"/>
    </source>
</evidence>